<sequence>METPAPPLKEQPAPNKVSEDEKDADDVAGGAAKSKKSKKKKKKSDEEAASEAQMVSTVPLVNTPKPQEPPVLTSKKQNPSISSSQSKKAEQTAELPKGSQKKKV</sequence>
<organism evidence="2 3">
    <name type="scientific">Dissostichus eleginoides</name>
    <name type="common">Patagonian toothfish</name>
    <name type="synonym">Dissostichus amissus</name>
    <dbReference type="NCBI Taxonomy" id="100907"/>
    <lineage>
        <taxon>Eukaryota</taxon>
        <taxon>Metazoa</taxon>
        <taxon>Chordata</taxon>
        <taxon>Craniata</taxon>
        <taxon>Vertebrata</taxon>
        <taxon>Euteleostomi</taxon>
        <taxon>Actinopterygii</taxon>
        <taxon>Neopterygii</taxon>
        <taxon>Teleostei</taxon>
        <taxon>Neoteleostei</taxon>
        <taxon>Acanthomorphata</taxon>
        <taxon>Eupercaria</taxon>
        <taxon>Perciformes</taxon>
        <taxon>Notothenioidei</taxon>
        <taxon>Nototheniidae</taxon>
        <taxon>Dissostichus</taxon>
    </lineage>
</organism>
<gene>
    <name evidence="2" type="ORF">KUDE01_026032</name>
</gene>
<comment type="caution">
    <text evidence="2">The sequence shown here is derived from an EMBL/GenBank/DDBJ whole genome shotgun (WGS) entry which is preliminary data.</text>
</comment>
<accession>A0AAD9EWX5</accession>
<feature type="compositionally biased region" description="Polar residues" evidence="1">
    <location>
        <begin position="74"/>
        <end position="86"/>
    </location>
</feature>
<evidence type="ECO:0000313" key="2">
    <source>
        <dbReference type="EMBL" id="KAK1880507.1"/>
    </source>
</evidence>
<evidence type="ECO:0000256" key="1">
    <source>
        <dbReference type="SAM" id="MobiDB-lite"/>
    </source>
</evidence>
<protein>
    <submittedName>
        <fullName evidence="2">Leucine-rich repeat and fibronectin type III domain containing protein 1-like protein</fullName>
    </submittedName>
</protein>
<feature type="compositionally biased region" description="Basic residues" evidence="1">
    <location>
        <begin position="33"/>
        <end position="42"/>
    </location>
</feature>
<feature type="region of interest" description="Disordered" evidence="1">
    <location>
        <begin position="1"/>
        <end position="104"/>
    </location>
</feature>
<dbReference type="EMBL" id="JASDAP010000025">
    <property type="protein sequence ID" value="KAK1880507.1"/>
    <property type="molecule type" value="Genomic_DNA"/>
</dbReference>
<keyword evidence="3" id="KW-1185">Reference proteome</keyword>
<dbReference type="AlphaFoldDB" id="A0AAD9EWX5"/>
<reference evidence="2" key="1">
    <citation type="submission" date="2023-04" db="EMBL/GenBank/DDBJ databases">
        <title>Chromosome-level genome of Chaenocephalus aceratus.</title>
        <authorList>
            <person name="Park H."/>
        </authorList>
    </citation>
    <scope>NUCLEOTIDE SEQUENCE</scope>
    <source>
        <strain evidence="2">DE</strain>
        <tissue evidence="2">Muscle</tissue>
    </source>
</reference>
<dbReference type="Proteomes" id="UP001228049">
    <property type="component" value="Unassembled WGS sequence"/>
</dbReference>
<proteinExistence type="predicted"/>
<name>A0AAD9EWX5_DISEL</name>
<evidence type="ECO:0000313" key="3">
    <source>
        <dbReference type="Proteomes" id="UP001228049"/>
    </source>
</evidence>